<feature type="transmembrane region" description="Helical" evidence="4">
    <location>
        <begin position="152"/>
        <end position="170"/>
    </location>
</feature>
<dbReference type="Pfam" id="PF04024">
    <property type="entry name" value="PspC"/>
    <property type="match status" value="1"/>
</dbReference>
<feature type="domain" description="Phage shock protein PspC N-terminal" evidence="6">
    <location>
        <begin position="15"/>
        <end position="68"/>
    </location>
</feature>
<evidence type="ECO:0000256" key="1">
    <source>
        <dbReference type="ARBA" id="ARBA00022679"/>
    </source>
</evidence>
<keyword evidence="3" id="KW-0902">Two-component regulatory system</keyword>
<sequence>MATTPATGARVQRPPLARPRDCVVGGVSVALADHLGWPVTAVRWLFVGTSLIGGAGALLYLWLWALSPLRDPAPGDPDERVTRRVNVPWVLAAFGAAAGLTAIVLVAADASGAAFGAVVASVLLLVAGVVWDQLVDDQSLAPSPLAPATFRLAAGAFLVALALVLSGMQAGRSSGYLWLAIIGATFAGAAVLVAPWALRLWRELIAERTARVREEQRAEMAAHLHDSVLQTLALIQNRAGASSEVGRIARAQERELRDWLYAEGADGAPPEASDLATELREVAAALEVDHAVHFDVVSVGEPVLRAPAELGAAAREAMLNAARHAGGDVSVYVESGAGSADVFVRDRGPGFDIAALPEGRLGVRESIVGRMRRAGGHATVTSRDTGTEIHLTVELPAERE</sequence>
<evidence type="ECO:0000256" key="4">
    <source>
        <dbReference type="SAM" id="Phobius"/>
    </source>
</evidence>
<accession>A0A853CYM5</accession>
<evidence type="ECO:0000259" key="5">
    <source>
        <dbReference type="Pfam" id="PF02518"/>
    </source>
</evidence>
<feature type="transmembrane region" description="Helical" evidence="4">
    <location>
        <begin position="176"/>
        <end position="198"/>
    </location>
</feature>
<feature type="transmembrane region" description="Helical" evidence="4">
    <location>
        <begin position="44"/>
        <end position="66"/>
    </location>
</feature>
<dbReference type="AlphaFoldDB" id="A0A853CYM5"/>
<feature type="transmembrane region" description="Helical" evidence="4">
    <location>
        <begin position="113"/>
        <end position="131"/>
    </location>
</feature>
<reference evidence="7 8" key="1">
    <citation type="submission" date="2020-07" db="EMBL/GenBank/DDBJ databases">
        <title>Sequencing the genomes of 1000 actinobacteria strains.</title>
        <authorList>
            <person name="Klenk H.-P."/>
        </authorList>
    </citation>
    <scope>NUCLEOTIDE SEQUENCE [LARGE SCALE GENOMIC DNA]</scope>
    <source>
        <strain evidence="7 8">DSM 15165</strain>
    </source>
</reference>
<feature type="domain" description="Histidine kinase/HSP90-like ATPase" evidence="5">
    <location>
        <begin position="310"/>
        <end position="396"/>
    </location>
</feature>
<dbReference type="RefSeq" id="WP_179607986.1">
    <property type="nucleotide sequence ID" value="NZ_BAABEH010000001.1"/>
</dbReference>
<dbReference type="InterPro" id="IPR050482">
    <property type="entry name" value="Sensor_HK_TwoCompSys"/>
</dbReference>
<dbReference type="InterPro" id="IPR036890">
    <property type="entry name" value="HATPase_C_sf"/>
</dbReference>
<comment type="caution">
    <text evidence="7">The sequence shown here is derived from an EMBL/GenBank/DDBJ whole genome shotgun (WGS) entry which is preliminary data.</text>
</comment>
<keyword evidence="2 7" id="KW-0418">Kinase</keyword>
<evidence type="ECO:0000256" key="2">
    <source>
        <dbReference type="ARBA" id="ARBA00022777"/>
    </source>
</evidence>
<dbReference type="Pfam" id="PF02518">
    <property type="entry name" value="HATPase_c"/>
    <property type="match status" value="1"/>
</dbReference>
<evidence type="ECO:0000313" key="7">
    <source>
        <dbReference type="EMBL" id="NYJ25319.1"/>
    </source>
</evidence>
<proteinExistence type="predicted"/>
<protein>
    <submittedName>
        <fullName evidence="7">Signal transduction histidine kinase/phage shock protein PspC (Stress-responsive transcriptional regulator)</fullName>
    </submittedName>
</protein>
<evidence type="ECO:0000313" key="8">
    <source>
        <dbReference type="Proteomes" id="UP000578352"/>
    </source>
</evidence>
<keyword evidence="4" id="KW-1133">Transmembrane helix</keyword>
<dbReference type="GO" id="GO:0000160">
    <property type="term" value="P:phosphorelay signal transduction system"/>
    <property type="evidence" value="ECO:0007669"/>
    <property type="project" value="UniProtKB-KW"/>
</dbReference>
<gene>
    <name evidence="7" type="ORF">HNR13_003606</name>
</gene>
<keyword evidence="4" id="KW-0812">Transmembrane</keyword>
<dbReference type="Gene3D" id="3.30.565.10">
    <property type="entry name" value="Histidine kinase-like ATPase, C-terminal domain"/>
    <property type="match status" value="1"/>
</dbReference>
<feature type="transmembrane region" description="Helical" evidence="4">
    <location>
        <begin position="87"/>
        <end position="107"/>
    </location>
</feature>
<dbReference type="Proteomes" id="UP000578352">
    <property type="component" value="Unassembled WGS sequence"/>
</dbReference>
<keyword evidence="1" id="KW-0808">Transferase</keyword>
<dbReference type="GO" id="GO:0016301">
    <property type="term" value="F:kinase activity"/>
    <property type="evidence" value="ECO:0007669"/>
    <property type="project" value="UniProtKB-KW"/>
</dbReference>
<dbReference type="PANTHER" id="PTHR24421">
    <property type="entry name" value="NITRATE/NITRITE SENSOR PROTEIN NARX-RELATED"/>
    <property type="match status" value="1"/>
</dbReference>
<dbReference type="PANTHER" id="PTHR24421:SF61">
    <property type="entry name" value="OXYGEN SENSOR HISTIDINE KINASE NREB"/>
    <property type="match status" value="1"/>
</dbReference>
<name>A0A853CYM5_9MICO</name>
<keyword evidence="4" id="KW-0472">Membrane</keyword>
<evidence type="ECO:0000259" key="6">
    <source>
        <dbReference type="Pfam" id="PF04024"/>
    </source>
</evidence>
<dbReference type="InterPro" id="IPR007168">
    <property type="entry name" value="Phageshock_PspC_N"/>
</dbReference>
<dbReference type="SUPFAM" id="SSF55874">
    <property type="entry name" value="ATPase domain of HSP90 chaperone/DNA topoisomerase II/histidine kinase"/>
    <property type="match status" value="1"/>
</dbReference>
<dbReference type="EMBL" id="JACCFL010000001">
    <property type="protein sequence ID" value="NYJ25319.1"/>
    <property type="molecule type" value="Genomic_DNA"/>
</dbReference>
<organism evidence="7 8">
    <name type="scientific">Leifsonia shinshuensis</name>
    <dbReference type="NCBI Taxonomy" id="150026"/>
    <lineage>
        <taxon>Bacteria</taxon>
        <taxon>Bacillati</taxon>
        <taxon>Actinomycetota</taxon>
        <taxon>Actinomycetes</taxon>
        <taxon>Micrococcales</taxon>
        <taxon>Microbacteriaceae</taxon>
        <taxon>Leifsonia</taxon>
    </lineage>
</organism>
<evidence type="ECO:0000256" key="3">
    <source>
        <dbReference type="ARBA" id="ARBA00023012"/>
    </source>
</evidence>
<dbReference type="InterPro" id="IPR003594">
    <property type="entry name" value="HATPase_dom"/>
</dbReference>